<feature type="compositionally biased region" description="Polar residues" evidence="1">
    <location>
        <begin position="438"/>
        <end position="447"/>
    </location>
</feature>
<accession>A0A6D2KNE8</accession>
<feature type="compositionally biased region" description="Basic and acidic residues" evidence="1">
    <location>
        <begin position="367"/>
        <end position="379"/>
    </location>
</feature>
<sequence length="461" mass="51271">MSDPKIATSSAYLVHVQLPIPLFPDLNGRKRDSRLTRSNSACGLDSVELELDFVFTSSSDSKQLDFGQGYLVGSRSFTGPEWTYLDLKGYNIPDEIELVVSTESEDLEHVRPGYCCAFKAYFESCRMIFPVPRLLLEVLAHLRMAFPQMHPNFVRHVITCAVRAREKNIILDARDVKKLFSVKHNTRFQGSFYTSPRTNRHVLTNTPITILVGATSHSFSNSIELPLGSSISTNIQKNGPLGLVSFPTTFVLLVLESDSVTKFCGLITFGLLQFASQCRITRRSNIWWLDSGERRQIGICSRRNGFVKSSRLIVPPRDNGDVGVPQIAVGSSFRDGITERSPHVATEGNTHVTPPRRNILVSSSSEQSERSSKRARDGNRTPIQTNDRSSLNKRSEPEVSSSSRLAFDRLKSVPDFDNFETSMSRQCKPTALEAHKTSLVSSSNWGKTSLGGREGSSRSSS</sequence>
<reference evidence="2" key="1">
    <citation type="submission" date="2020-01" db="EMBL/GenBank/DDBJ databases">
        <authorList>
            <person name="Mishra B."/>
        </authorList>
    </citation>
    <scope>NUCLEOTIDE SEQUENCE [LARGE SCALE GENOMIC DNA]</scope>
</reference>
<dbReference type="OrthoDB" id="10473376at2759"/>
<proteinExistence type="predicted"/>
<evidence type="ECO:0000313" key="2">
    <source>
        <dbReference type="EMBL" id="CAA7056052.1"/>
    </source>
</evidence>
<dbReference type="EMBL" id="CACVBM020001621">
    <property type="protein sequence ID" value="CAA7056052.1"/>
    <property type="molecule type" value="Genomic_DNA"/>
</dbReference>
<feature type="region of interest" description="Disordered" evidence="1">
    <location>
        <begin position="338"/>
        <end position="406"/>
    </location>
</feature>
<comment type="caution">
    <text evidence="2">The sequence shown here is derived from an EMBL/GenBank/DDBJ whole genome shotgun (WGS) entry which is preliminary data.</text>
</comment>
<gene>
    <name evidence="2" type="ORF">MERR_LOCUS43288</name>
</gene>
<name>A0A6D2KNE8_9BRAS</name>
<dbReference type="Proteomes" id="UP000467841">
    <property type="component" value="Unassembled WGS sequence"/>
</dbReference>
<evidence type="ECO:0000256" key="1">
    <source>
        <dbReference type="SAM" id="MobiDB-lite"/>
    </source>
</evidence>
<organism evidence="2 3">
    <name type="scientific">Microthlaspi erraticum</name>
    <dbReference type="NCBI Taxonomy" id="1685480"/>
    <lineage>
        <taxon>Eukaryota</taxon>
        <taxon>Viridiplantae</taxon>
        <taxon>Streptophyta</taxon>
        <taxon>Embryophyta</taxon>
        <taxon>Tracheophyta</taxon>
        <taxon>Spermatophyta</taxon>
        <taxon>Magnoliopsida</taxon>
        <taxon>eudicotyledons</taxon>
        <taxon>Gunneridae</taxon>
        <taxon>Pentapetalae</taxon>
        <taxon>rosids</taxon>
        <taxon>malvids</taxon>
        <taxon>Brassicales</taxon>
        <taxon>Brassicaceae</taxon>
        <taxon>Coluteocarpeae</taxon>
        <taxon>Microthlaspi</taxon>
    </lineage>
</organism>
<evidence type="ECO:0000313" key="3">
    <source>
        <dbReference type="Proteomes" id="UP000467841"/>
    </source>
</evidence>
<protein>
    <submittedName>
        <fullName evidence="2">Uncharacterized protein</fullName>
    </submittedName>
</protein>
<dbReference type="AlphaFoldDB" id="A0A6D2KNE8"/>
<keyword evidence="3" id="KW-1185">Reference proteome</keyword>
<feature type="region of interest" description="Disordered" evidence="1">
    <location>
        <begin position="419"/>
        <end position="461"/>
    </location>
</feature>